<keyword evidence="1" id="KW-0808">Transferase</keyword>
<dbReference type="EMBL" id="BKCP01005383">
    <property type="protein sequence ID" value="GER37496.1"/>
    <property type="molecule type" value="Genomic_DNA"/>
</dbReference>
<reference evidence="2" key="1">
    <citation type="journal article" date="2019" name="Curr. Biol.">
        <title>Genome Sequence of Striga asiatica Provides Insight into the Evolution of Plant Parasitism.</title>
        <authorList>
            <person name="Yoshida S."/>
            <person name="Kim S."/>
            <person name="Wafula E.K."/>
            <person name="Tanskanen J."/>
            <person name="Kim Y.M."/>
            <person name="Honaas L."/>
            <person name="Yang Z."/>
            <person name="Spallek T."/>
            <person name="Conn C.E."/>
            <person name="Ichihashi Y."/>
            <person name="Cheong K."/>
            <person name="Cui S."/>
            <person name="Der J.P."/>
            <person name="Gundlach H."/>
            <person name="Jiao Y."/>
            <person name="Hori C."/>
            <person name="Ishida J.K."/>
            <person name="Kasahara H."/>
            <person name="Kiba T."/>
            <person name="Kim M.S."/>
            <person name="Koo N."/>
            <person name="Laohavisit A."/>
            <person name="Lee Y.H."/>
            <person name="Lumba S."/>
            <person name="McCourt P."/>
            <person name="Mortimer J.C."/>
            <person name="Mutuku J.M."/>
            <person name="Nomura T."/>
            <person name="Sasaki-Sekimoto Y."/>
            <person name="Seto Y."/>
            <person name="Wang Y."/>
            <person name="Wakatake T."/>
            <person name="Sakakibara H."/>
            <person name="Demura T."/>
            <person name="Yamaguchi S."/>
            <person name="Yoneyama K."/>
            <person name="Manabe R.I."/>
            <person name="Nelson D.C."/>
            <person name="Schulman A.H."/>
            <person name="Timko M.P."/>
            <person name="dePamphilis C.W."/>
            <person name="Choi D."/>
            <person name="Shirasu K."/>
        </authorList>
    </citation>
    <scope>NUCLEOTIDE SEQUENCE [LARGE SCALE GENOMIC DNA]</scope>
    <source>
        <strain evidence="2">cv. UVA1</strain>
    </source>
</reference>
<protein>
    <submittedName>
        <fullName evidence="1">Ribosomal protein S12 methylthiotransferase RimO</fullName>
    </submittedName>
</protein>
<proteinExistence type="predicted"/>
<gene>
    <name evidence="1" type="ORF">STAS_13917</name>
</gene>
<dbReference type="GO" id="GO:0016740">
    <property type="term" value="F:transferase activity"/>
    <property type="evidence" value="ECO:0007669"/>
    <property type="project" value="UniProtKB-KW"/>
</dbReference>
<evidence type="ECO:0000313" key="1">
    <source>
        <dbReference type="EMBL" id="GER37496.1"/>
    </source>
</evidence>
<accession>A0A5A7PXR8</accession>
<dbReference type="Proteomes" id="UP000325081">
    <property type="component" value="Unassembled WGS sequence"/>
</dbReference>
<sequence>MGSHHVEREKGPYVQGRVEDSCLIRILYAEKKADVAKLVEKGVYKDTDKLFPFPSASDIITVQRAMASIRYISYSLPAAIAAKIIMCLQIRPSNVEVAKKIPLLKQGCGFDCPDYSNNE</sequence>
<comment type="caution">
    <text evidence="1">The sequence shown here is derived from an EMBL/GenBank/DDBJ whole genome shotgun (WGS) entry which is preliminary data.</text>
</comment>
<name>A0A5A7PXR8_STRAF</name>
<organism evidence="1 2">
    <name type="scientific">Striga asiatica</name>
    <name type="common">Asiatic witchweed</name>
    <name type="synonym">Buchnera asiatica</name>
    <dbReference type="NCBI Taxonomy" id="4170"/>
    <lineage>
        <taxon>Eukaryota</taxon>
        <taxon>Viridiplantae</taxon>
        <taxon>Streptophyta</taxon>
        <taxon>Embryophyta</taxon>
        <taxon>Tracheophyta</taxon>
        <taxon>Spermatophyta</taxon>
        <taxon>Magnoliopsida</taxon>
        <taxon>eudicotyledons</taxon>
        <taxon>Gunneridae</taxon>
        <taxon>Pentapetalae</taxon>
        <taxon>asterids</taxon>
        <taxon>lamiids</taxon>
        <taxon>Lamiales</taxon>
        <taxon>Orobanchaceae</taxon>
        <taxon>Buchnereae</taxon>
        <taxon>Striga</taxon>
    </lineage>
</organism>
<keyword evidence="1" id="KW-0687">Ribonucleoprotein</keyword>
<keyword evidence="2" id="KW-1185">Reference proteome</keyword>
<keyword evidence="1" id="KW-0689">Ribosomal protein</keyword>
<dbReference type="AlphaFoldDB" id="A0A5A7PXR8"/>
<evidence type="ECO:0000313" key="2">
    <source>
        <dbReference type="Proteomes" id="UP000325081"/>
    </source>
</evidence>
<dbReference type="GO" id="GO:0005840">
    <property type="term" value="C:ribosome"/>
    <property type="evidence" value="ECO:0007669"/>
    <property type="project" value="UniProtKB-KW"/>
</dbReference>